<evidence type="ECO:0000256" key="1">
    <source>
        <dbReference type="SAM" id="MobiDB-lite"/>
    </source>
</evidence>
<dbReference type="InterPro" id="IPR032009">
    <property type="entry name" value="SCAB_CC"/>
</dbReference>
<dbReference type="InterPro" id="IPR039640">
    <property type="entry name" value="SCAB"/>
</dbReference>
<organism evidence="3">
    <name type="scientific">Zea mays</name>
    <name type="common">Maize</name>
    <dbReference type="NCBI Taxonomy" id="4577"/>
    <lineage>
        <taxon>Eukaryota</taxon>
        <taxon>Viridiplantae</taxon>
        <taxon>Streptophyta</taxon>
        <taxon>Embryophyta</taxon>
        <taxon>Tracheophyta</taxon>
        <taxon>Spermatophyta</taxon>
        <taxon>Magnoliopsida</taxon>
        <taxon>Liliopsida</taxon>
        <taxon>Poales</taxon>
        <taxon>Poaceae</taxon>
        <taxon>PACMAD clade</taxon>
        <taxon>Panicoideae</taxon>
        <taxon>Andropogonodae</taxon>
        <taxon>Andropogoneae</taxon>
        <taxon>Tripsacinae</taxon>
        <taxon>Zea</taxon>
    </lineage>
</organism>
<sequence length="180" mass="20161">MTKAATIYGSKTQSDALRPGPLRPANIIRNKFPTYKNGSNGIVIKLADGPEIPPLKEIVAKETADLLDRRQRLSVRELAMKFEKGLSTATLLSNEVEILTVQLSKREAELVQQKEEVTKLAKSLKQASEDAKRIVEEERANAHTEIETAKGAVQRVQQAVQEHEKMSQNTGKQKQVWDKF</sequence>
<accession>A0A1D6P9F9</accession>
<dbReference type="GO" id="GO:0007015">
    <property type="term" value="P:actin filament organization"/>
    <property type="evidence" value="ECO:0007669"/>
    <property type="project" value="InterPro"/>
</dbReference>
<dbReference type="EMBL" id="CM000785">
    <property type="protein sequence ID" value="AQL06435.1"/>
    <property type="molecule type" value="Genomic_DNA"/>
</dbReference>
<gene>
    <name evidence="3" type="ORF">ZEAMMB73_Zm00001d047435</name>
</gene>
<reference evidence="3" key="1">
    <citation type="submission" date="2015-12" db="EMBL/GenBank/DDBJ databases">
        <title>Update maize B73 reference genome by single molecule sequencing technologies.</title>
        <authorList>
            <consortium name="Maize Genome Sequencing Project"/>
            <person name="Ware D."/>
        </authorList>
    </citation>
    <scope>NUCLEOTIDE SEQUENCE</scope>
    <source>
        <tissue evidence="3">Seedling</tissue>
    </source>
</reference>
<dbReference type="AlphaFoldDB" id="A0A1D6P9F9"/>
<protein>
    <submittedName>
        <fullName evidence="3">Stomatal closure-related actin-binding protein 1</fullName>
    </submittedName>
</protein>
<feature type="region of interest" description="Disordered" evidence="1">
    <location>
        <begin position="1"/>
        <end position="22"/>
    </location>
</feature>
<evidence type="ECO:0000259" key="2">
    <source>
        <dbReference type="Pfam" id="PF16712"/>
    </source>
</evidence>
<dbReference type="PANTHER" id="PTHR31172:SF4">
    <property type="entry name" value="STOMATAL CLOSURE-RELATED ACTIN-BINDING PROTEIN 1"/>
    <property type="match status" value="1"/>
</dbReference>
<feature type="region of interest" description="Disordered" evidence="1">
    <location>
        <begin position="158"/>
        <end position="180"/>
    </location>
</feature>
<name>A0A1D6P9F9_MAIZE</name>
<dbReference type="Pfam" id="PF16712">
    <property type="entry name" value="SCAB_CC"/>
    <property type="match status" value="1"/>
</dbReference>
<dbReference type="GO" id="GO:0010119">
    <property type="term" value="P:regulation of stomatal movement"/>
    <property type="evidence" value="ECO:0007669"/>
    <property type="project" value="InterPro"/>
</dbReference>
<feature type="domain" description="Stomatal closure-related actin-binding protein coiled-coil" evidence="2">
    <location>
        <begin position="96"/>
        <end position="174"/>
    </location>
</feature>
<dbReference type="ExpressionAtlas" id="A0A1D6P9F9">
    <property type="expression patterns" value="baseline and differential"/>
</dbReference>
<evidence type="ECO:0000313" key="3">
    <source>
        <dbReference type="EMBL" id="AQL06435.1"/>
    </source>
</evidence>
<proteinExistence type="predicted"/>
<dbReference type="GO" id="GO:0003779">
    <property type="term" value="F:actin binding"/>
    <property type="evidence" value="ECO:0007669"/>
    <property type="project" value="InterPro"/>
</dbReference>
<dbReference type="PANTHER" id="PTHR31172">
    <property type="entry name" value="STOMATAL CLOSURE-RELATED ACTIN-BINDING PROTEIN 1"/>
    <property type="match status" value="1"/>
</dbReference>